<name>A0A6G4V8K3_9ACTN</name>
<gene>
    <name evidence="3" type="ORF">G5C60_21820</name>
</gene>
<feature type="region of interest" description="Disordered" evidence="1">
    <location>
        <begin position="159"/>
        <end position="220"/>
    </location>
</feature>
<feature type="domain" description="VWFA" evidence="2">
    <location>
        <begin position="385"/>
        <end position="568"/>
    </location>
</feature>
<dbReference type="InterPro" id="IPR036465">
    <property type="entry name" value="vWFA_dom_sf"/>
</dbReference>
<evidence type="ECO:0000259" key="2">
    <source>
        <dbReference type="SMART" id="SM00327"/>
    </source>
</evidence>
<evidence type="ECO:0000313" key="4">
    <source>
        <dbReference type="Proteomes" id="UP000472335"/>
    </source>
</evidence>
<protein>
    <submittedName>
        <fullName evidence="3">VWA domain-containing protein</fullName>
    </submittedName>
</protein>
<keyword evidence="4" id="KW-1185">Reference proteome</keyword>
<dbReference type="InterPro" id="IPR002035">
    <property type="entry name" value="VWF_A"/>
</dbReference>
<feature type="compositionally biased region" description="Acidic residues" evidence="1">
    <location>
        <begin position="193"/>
        <end position="209"/>
    </location>
</feature>
<dbReference type="SMART" id="SM00327">
    <property type="entry name" value="VWA"/>
    <property type="match status" value="1"/>
</dbReference>
<evidence type="ECO:0000256" key="1">
    <source>
        <dbReference type="SAM" id="MobiDB-lite"/>
    </source>
</evidence>
<reference evidence="3 4" key="1">
    <citation type="submission" date="2020-02" db="EMBL/GenBank/DDBJ databases">
        <title>Whole-genome analyses of novel actinobacteria.</title>
        <authorList>
            <person name="Sahin N."/>
            <person name="Gencbay T."/>
        </authorList>
    </citation>
    <scope>NUCLEOTIDE SEQUENCE [LARGE SCALE GENOMIC DNA]</scope>
    <source>
        <strain evidence="3 4">HC44</strain>
    </source>
</reference>
<organism evidence="3 4">
    <name type="scientific">Streptomyces scabichelini</name>
    <dbReference type="NCBI Taxonomy" id="2711217"/>
    <lineage>
        <taxon>Bacteria</taxon>
        <taxon>Bacillati</taxon>
        <taxon>Actinomycetota</taxon>
        <taxon>Actinomycetes</taxon>
        <taxon>Kitasatosporales</taxon>
        <taxon>Streptomycetaceae</taxon>
        <taxon>Streptomyces</taxon>
    </lineage>
</organism>
<proteinExistence type="predicted"/>
<accession>A0A6G4V8K3</accession>
<sequence>MDSTDRTPSKLDELAGRAGKWLGLSAAAHERHTAAVVADRFDRITWRDTYEQSAGLRDLAEELTERYGRTDRNGRSERTGSDYTTDLLTDAFLAAYKVGPRVREREEMDPSRLVNHQVITSLLESREFAELRRETVGDPYAAAMAVLAQAAALRGMLERSRDAREQAERAKKAQQDAERAATAVSEALRQAADEADEDRENGEDGENAEDGAVPTPAADAVQQAIETAEAAESAAQRAALAAGQTLAAAAPGVRAAARNAAATAAEATRREAALMRAWGVGSGELERMPFDQRARLAERLRTGRLAEWAELIGRFRQMAGGERAHKVENAAGELIGVTLGSDLSRVIPSELANLGLPELRAVFAARYAAGELMLYDSEGEQTTGQGAVIACVDTSHSMYEAGPGGVTREAWAKACALALLDQARHAGRDFVGILFSAADKLQIFRFPAGQPAGIDRILDFAETFLGGGTSYQAPLTAAGKVLEEEFNDAARRRGDIVMITDDDCGVTEEWMRGWNDAKHLLGFRVFGVAVGTPRVAEADSVLDALCDNLRSIEDLTDVHAAADLFRVI</sequence>
<dbReference type="RefSeq" id="WP_165261821.1">
    <property type="nucleotide sequence ID" value="NZ_JAAKZY010000067.1"/>
</dbReference>
<dbReference type="PANTHER" id="PTHR36846:SF1">
    <property type="entry name" value="PROTEIN VIAA"/>
    <property type="match status" value="1"/>
</dbReference>
<dbReference type="Proteomes" id="UP000472335">
    <property type="component" value="Unassembled WGS sequence"/>
</dbReference>
<dbReference type="SUPFAM" id="SSF53300">
    <property type="entry name" value="vWA-like"/>
    <property type="match status" value="1"/>
</dbReference>
<evidence type="ECO:0000313" key="3">
    <source>
        <dbReference type="EMBL" id="NGO10154.1"/>
    </source>
</evidence>
<dbReference type="Pfam" id="PF13519">
    <property type="entry name" value="VWA_2"/>
    <property type="match status" value="1"/>
</dbReference>
<dbReference type="EMBL" id="JAAKZY010000067">
    <property type="protein sequence ID" value="NGO10154.1"/>
    <property type="molecule type" value="Genomic_DNA"/>
</dbReference>
<feature type="compositionally biased region" description="Basic and acidic residues" evidence="1">
    <location>
        <begin position="159"/>
        <end position="179"/>
    </location>
</feature>
<dbReference type="AlphaFoldDB" id="A0A6G4V8K3"/>
<comment type="caution">
    <text evidence="3">The sequence shown here is derived from an EMBL/GenBank/DDBJ whole genome shotgun (WGS) entry which is preliminary data.</text>
</comment>
<dbReference type="PANTHER" id="PTHR36846">
    <property type="entry name" value="PROTEIN VIAA"/>
    <property type="match status" value="1"/>
</dbReference>